<dbReference type="SUPFAM" id="SSF141371">
    <property type="entry name" value="PilZ domain-like"/>
    <property type="match status" value="1"/>
</dbReference>
<dbReference type="Proteomes" id="UP000253490">
    <property type="component" value="Unassembled WGS sequence"/>
</dbReference>
<keyword evidence="2" id="KW-0969">Cilium</keyword>
<accession>A0A366IFG6</accession>
<keyword evidence="3" id="KW-1185">Reference proteome</keyword>
<dbReference type="InterPro" id="IPR009875">
    <property type="entry name" value="PilZ_domain"/>
</dbReference>
<gene>
    <name evidence="2" type="ORF">DES36_101140</name>
</gene>
<dbReference type="EMBL" id="QNRX01000001">
    <property type="protein sequence ID" value="RBP70086.1"/>
    <property type="molecule type" value="Genomic_DNA"/>
</dbReference>
<evidence type="ECO:0000313" key="2">
    <source>
        <dbReference type="EMBL" id="RBP70086.1"/>
    </source>
</evidence>
<dbReference type="AlphaFoldDB" id="A0A366IFG6"/>
<organism evidence="2 3">
    <name type="scientific">Alkalibaculum bacchi</name>
    <dbReference type="NCBI Taxonomy" id="645887"/>
    <lineage>
        <taxon>Bacteria</taxon>
        <taxon>Bacillati</taxon>
        <taxon>Bacillota</taxon>
        <taxon>Clostridia</taxon>
        <taxon>Eubacteriales</taxon>
        <taxon>Eubacteriaceae</taxon>
        <taxon>Alkalibaculum</taxon>
    </lineage>
</organism>
<protein>
    <submittedName>
        <fullName evidence="2">C-di-GMP-binding flagellar brake protein YcgR</fullName>
    </submittedName>
</protein>
<name>A0A366IFG6_9FIRM</name>
<keyword evidence="2" id="KW-0966">Cell projection</keyword>
<dbReference type="Pfam" id="PF07238">
    <property type="entry name" value="PilZ"/>
    <property type="match status" value="1"/>
</dbReference>
<comment type="caution">
    <text evidence="2">The sequence shown here is derived from an EMBL/GenBank/DDBJ whole genome shotgun (WGS) entry which is preliminary data.</text>
</comment>
<sequence length="208" mass="24497">MNSLKLNSTIELITNENEKVYGIIYDIIKDKVFVAVSADDKEFKLLHKGEKLQCISSDSKTILSFKAILTDRIQSDSPIYELSSITNLKEMQRREDVRVSCSLPIEFIDKDSMQKEWIPYEGTIVNLSASGLRLSCSVNYKMNTNLFIRFDIENREYQLNAKIVYKELIPQKERSIYHYGIKFIDIEEREREKIIQYLFALMRKNKMR</sequence>
<dbReference type="Gene3D" id="2.40.10.220">
    <property type="entry name" value="predicted glycosyltransferase like domains"/>
    <property type="match status" value="1"/>
</dbReference>
<reference evidence="2 3" key="1">
    <citation type="submission" date="2018-06" db="EMBL/GenBank/DDBJ databases">
        <title>Genomic Encyclopedia of Type Strains, Phase IV (KMG-IV): sequencing the most valuable type-strain genomes for metagenomic binning, comparative biology and taxonomic classification.</title>
        <authorList>
            <person name="Goeker M."/>
        </authorList>
    </citation>
    <scope>NUCLEOTIDE SEQUENCE [LARGE SCALE GENOMIC DNA]</scope>
    <source>
        <strain evidence="2 3">DSM 22112</strain>
    </source>
</reference>
<proteinExistence type="predicted"/>
<evidence type="ECO:0000259" key="1">
    <source>
        <dbReference type="Pfam" id="PF07238"/>
    </source>
</evidence>
<feature type="domain" description="PilZ" evidence="1">
    <location>
        <begin position="92"/>
        <end position="200"/>
    </location>
</feature>
<keyword evidence="2" id="KW-0282">Flagellum</keyword>
<evidence type="ECO:0000313" key="3">
    <source>
        <dbReference type="Proteomes" id="UP000253490"/>
    </source>
</evidence>
<dbReference type="RefSeq" id="WP_170128121.1">
    <property type="nucleotide sequence ID" value="NZ_CALNCS010000100.1"/>
</dbReference>
<dbReference type="GO" id="GO:0035438">
    <property type="term" value="F:cyclic-di-GMP binding"/>
    <property type="evidence" value="ECO:0007669"/>
    <property type="project" value="InterPro"/>
</dbReference>